<name>A0A6J1RAX5_9HYME</name>
<evidence type="ECO:0000256" key="2">
    <source>
        <dbReference type="SAM" id="SignalP"/>
    </source>
</evidence>
<gene>
    <name evidence="4" type="primary">LOC112467450</name>
</gene>
<dbReference type="AlphaFoldDB" id="A0A6J1RAX5"/>
<feature type="region of interest" description="Disordered" evidence="1">
    <location>
        <begin position="125"/>
        <end position="156"/>
    </location>
</feature>
<accession>A0A6J1RAX5</accession>
<feature type="signal peptide" evidence="2">
    <location>
        <begin position="1"/>
        <end position="22"/>
    </location>
</feature>
<evidence type="ECO:0000313" key="4">
    <source>
        <dbReference type="RefSeq" id="XP_024891852.1"/>
    </source>
</evidence>
<sequence length="956" mass="108322">MKKCQIISLLFFVALTLGTCYGELPKPGYTRTMLKVSRSLPGETEELKVRTSEGNVATLIIKRRDKSSFNDSKPAREDSNFILENKRNFSINAQNESVLNDEENEAKRKDEVRRLEEAQVEQIRATISRSSESKNKKPDIDRIDKKPASEKSQPISVIDYGSWTPLDAEGRALKLETPGEEEEYRNWKPLPVNLESTVEERTNYDRLGEAGLGSILFARNFQDRAQRNLELNDQGVANDGFHYMYIPHITSTRTNIGANLLKNRDGKAVPPEVTVRSEINVKTVPKRSPMSLDIDGTPVIHGTRVPDEPIDKLQTWRNARVINNKLITPEGSPTVTADPPVELFGDNAERQKFEKFFKDINRRYGRNYDEEARNVYFEWDPRNYKNEALKAEVYEPRNDHYRASVHKRMLHPDGVASYPISQRYTPESQTIAPVALKAGARAPVLQYAHPELGVQPAKILKNEKRRPDNFPENQHSFTEQRHKKKYVLNNKNIVDSYTTKNYYPNQHFYGLKRPYEPPFWVKISENLKNQFSTGVERVSQFTRPVIDPLVEATHKISQNLGLSKGKEAQDKIDTMASGTSILIPALGLVASGAALGIGAVAVGRYLDVDVLKRSNVDDADLEHKRALETGAYLGTLEDENVRSNEATPQTLYILQNVPQDDKAGNEGTNSAESDGVFLVLEEDKRNAERIENRESKQVVDEADYVETHRRKKRSPDYLDIFKTDADMKNLVRSKRFQRKGADSISEIVEIDLPADSDRVDITEFLIPKKNKEKHLNKNAILIVEDSLKIPSENLQVDMLNQNGLTNAAASVNEDNGRRRNQRADGTSFVLDRSQVLGSDLEKETTNRRRKRNVESDQELLDTLQNLENAEVAEVAHIPGDWTNTPCAKRIFCDTMIERGSDASVLMEKKMAALLRLIQPGAAIQVSSHFEEVMDAVRRHDCSSFLCPQARPGNVFL</sequence>
<dbReference type="OrthoDB" id="8190309at2759"/>
<protein>
    <submittedName>
        <fullName evidence="4">Uncharacterized protein LOC112467450</fullName>
    </submittedName>
</protein>
<proteinExistence type="predicted"/>
<keyword evidence="2" id="KW-0732">Signal</keyword>
<keyword evidence="3" id="KW-1185">Reference proteome</keyword>
<dbReference type="RefSeq" id="XP_024891852.1">
    <property type="nucleotide sequence ID" value="XM_025036084.1"/>
</dbReference>
<evidence type="ECO:0000256" key="1">
    <source>
        <dbReference type="SAM" id="MobiDB-lite"/>
    </source>
</evidence>
<reference evidence="4" key="1">
    <citation type="submission" date="2025-08" db="UniProtKB">
        <authorList>
            <consortium name="RefSeq"/>
        </authorList>
    </citation>
    <scope>IDENTIFICATION</scope>
    <source>
        <tissue evidence="4">Whole body</tissue>
    </source>
</reference>
<feature type="chain" id="PRO_5026901397" evidence="2">
    <location>
        <begin position="23"/>
        <end position="956"/>
    </location>
</feature>
<dbReference type="GeneID" id="112467450"/>
<feature type="compositionally biased region" description="Basic and acidic residues" evidence="1">
    <location>
        <begin position="131"/>
        <end position="149"/>
    </location>
</feature>
<evidence type="ECO:0000313" key="3">
    <source>
        <dbReference type="Proteomes" id="UP000504618"/>
    </source>
</evidence>
<organism evidence="3 4">
    <name type="scientific">Temnothorax curvispinosus</name>
    <dbReference type="NCBI Taxonomy" id="300111"/>
    <lineage>
        <taxon>Eukaryota</taxon>
        <taxon>Metazoa</taxon>
        <taxon>Ecdysozoa</taxon>
        <taxon>Arthropoda</taxon>
        <taxon>Hexapoda</taxon>
        <taxon>Insecta</taxon>
        <taxon>Pterygota</taxon>
        <taxon>Neoptera</taxon>
        <taxon>Endopterygota</taxon>
        <taxon>Hymenoptera</taxon>
        <taxon>Apocrita</taxon>
        <taxon>Aculeata</taxon>
        <taxon>Formicoidea</taxon>
        <taxon>Formicidae</taxon>
        <taxon>Myrmicinae</taxon>
        <taxon>Temnothorax</taxon>
    </lineage>
</organism>
<dbReference type="Proteomes" id="UP000504618">
    <property type="component" value="Unplaced"/>
</dbReference>